<evidence type="ECO:0000313" key="3">
    <source>
        <dbReference type="EMBL" id="CAK7332619.1"/>
    </source>
</evidence>
<evidence type="ECO:0000313" key="4">
    <source>
        <dbReference type="Proteomes" id="UP001314170"/>
    </source>
</evidence>
<evidence type="ECO:0000256" key="1">
    <source>
        <dbReference type="SAM" id="SignalP"/>
    </source>
</evidence>
<dbReference type="NCBIfam" id="TIGR01614">
    <property type="entry name" value="PME_inhib"/>
    <property type="match status" value="1"/>
</dbReference>
<dbReference type="Proteomes" id="UP001314170">
    <property type="component" value="Unassembled WGS sequence"/>
</dbReference>
<organism evidence="3 4">
    <name type="scientific">Dovyalis caffra</name>
    <dbReference type="NCBI Taxonomy" id="77055"/>
    <lineage>
        <taxon>Eukaryota</taxon>
        <taxon>Viridiplantae</taxon>
        <taxon>Streptophyta</taxon>
        <taxon>Embryophyta</taxon>
        <taxon>Tracheophyta</taxon>
        <taxon>Spermatophyta</taxon>
        <taxon>Magnoliopsida</taxon>
        <taxon>eudicotyledons</taxon>
        <taxon>Gunneridae</taxon>
        <taxon>Pentapetalae</taxon>
        <taxon>rosids</taxon>
        <taxon>fabids</taxon>
        <taxon>Malpighiales</taxon>
        <taxon>Salicaceae</taxon>
        <taxon>Flacourtieae</taxon>
        <taxon>Dovyalis</taxon>
    </lineage>
</organism>
<sequence>MATITHCISFSAVFLATITILCAGQVTASDFCKGASYKPLCRSLAKGFSNAEEATKASINNLIVQTYRARASASRLGKDQKAQTCVENYDDAIDSLKKSLKFLQARDKGSVRTFISASISAYSTCTDAYEEFGVHCPFSRSNTLMEHTASSCLSIYSNVR</sequence>
<dbReference type="AlphaFoldDB" id="A0AAV1RFZ2"/>
<dbReference type="SUPFAM" id="SSF101148">
    <property type="entry name" value="Plant invertase/pectin methylesterase inhibitor"/>
    <property type="match status" value="1"/>
</dbReference>
<feature type="domain" description="Pectinesterase inhibitor" evidence="2">
    <location>
        <begin position="23"/>
        <end position="155"/>
    </location>
</feature>
<proteinExistence type="predicted"/>
<feature type="chain" id="PRO_5043471968" description="Pectinesterase inhibitor domain-containing protein" evidence="1">
    <location>
        <begin position="29"/>
        <end position="160"/>
    </location>
</feature>
<name>A0AAV1RFZ2_9ROSI</name>
<dbReference type="GO" id="GO:0004857">
    <property type="term" value="F:enzyme inhibitor activity"/>
    <property type="evidence" value="ECO:0007669"/>
    <property type="project" value="InterPro"/>
</dbReference>
<gene>
    <name evidence="3" type="ORF">DCAF_LOCUS9072</name>
</gene>
<evidence type="ECO:0000259" key="2">
    <source>
        <dbReference type="SMART" id="SM00856"/>
    </source>
</evidence>
<dbReference type="SMART" id="SM00856">
    <property type="entry name" value="PMEI"/>
    <property type="match status" value="1"/>
</dbReference>
<dbReference type="InterPro" id="IPR035513">
    <property type="entry name" value="Invertase/methylesterase_inhib"/>
</dbReference>
<dbReference type="EMBL" id="CAWUPB010000913">
    <property type="protein sequence ID" value="CAK7332619.1"/>
    <property type="molecule type" value="Genomic_DNA"/>
</dbReference>
<dbReference type="Pfam" id="PF04043">
    <property type="entry name" value="PMEI"/>
    <property type="match status" value="1"/>
</dbReference>
<dbReference type="Gene3D" id="1.20.140.40">
    <property type="entry name" value="Invertase/pectin methylesterase inhibitor family protein"/>
    <property type="match status" value="1"/>
</dbReference>
<keyword evidence="1" id="KW-0732">Signal</keyword>
<accession>A0AAV1RFZ2</accession>
<feature type="signal peptide" evidence="1">
    <location>
        <begin position="1"/>
        <end position="28"/>
    </location>
</feature>
<protein>
    <recommendedName>
        <fullName evidence="2">Pectinesterase inhibitor domain-containing protein</fullName>
    </recommendedName>
</protein>
<comment type="caution">
    <text evidence="3">The sequence shown here is derived from an EMBL/GenBank/DDBJ whole genome shotgun (WGS) entry which is preliminary data.</text>
</comment>
<dbReference type="CDD" id="cd15800">
    <property type="entry name" value="PMEI-like_2"/>
    <property type="match status" value="1"/>
</dbReference>
<dbReference type="InterPro" id="IPR006501">
    <property type="entry name" value="Pectinesterase_inhib_dom"/>
</dbReference>
<keyword evidence="4" id="KW-1185">Reference proteome</keyword>
<reference evidence="3 4" key="1">
    <citation type="submission" date="2024-01" db="EMBL/GenBank/DDBJ databases">
        <authorList>
            <person name="Waweru B."/>
        </authorList>
    </citation>
    <scope>NUCLEOTIDE SEQUENCE [LARGE SCALE GENOMIC DNA]</scope>
</reference>